<sequence length="74" mass="7398">MNPARQAASDGGLPVSVAAPTIDRVCGPGAQAIESATCTVAPGLADAAIAGSMVNMDRAPYLLDGGRCGYHGRR</sequence>
<name>A0ABX2C0J1_9BURK</name>
<organism evidence="2 3">
    <name type="scientific">Paraburkholderia solitsugae</name>
    <dbReference type="NCBI Taxonomy" id="2675748"/>
    <lineage>
        <taxon>Bacteria</taxon>
        <taxon>Pseudomonadati</taxon>
        <taxon>Pseudomonadota</taxon>
        <taxon>Betaproteobacteria</taxon>
        <taxon>Burkholderiales</taxon>
        <taxon>Burkholderiaceae</taxon>
        <taxon>Paraburkholderia</taxon>
    </lineage>
</organism>
<dbReference type="EMBL" id="WOEY01000134">
    <property type="protein sequence ID" value="NPT46504.1"/>
    <property type="molecule type" value="Genomic_DNA"/>
</dbReference>
<reference evidence="2 3" key="1">
    <citation type="submission" date="2019-11" db="EMBL/GenBank/DDBJ databases">
        <title>Metabolism of dissolved organic matter in forest soils.</title>
        <authorList>
            <person name="Cyle K.T."/>
            <person name="Wilhelm R.C."/>
            <person name="Martinez C.E."/>
        </authorList>
    </citation>
    <scope>NUCLEOTIDE SEQUENCE [LARGE SCALE GENOMIC DNA]</scope>
    <source>
        <strain evidence="2 3">1N</strain>
    </source>
</reference>
<feature type="domain" description="Thiolase N-terminal" evidence="1">
    <location>
        <begin position="2"/>
        <end position="64"/>
    </location>
</feature>
<dbReference type="InterPro" id="IPR020616">
    <property type="entry name" value="Thiolase_N"/>
</dbReference>
<comment type="caution">
    <text evidence="2">The sequence shown here is derived from an EMBL/GenBank/DDBJ whole genome shotgun (WGS) entry which is preliminary data.</text>
</comment>
<dbReference type="Pfam" id="PF00108">
    <property type="entry name" value="Thiolase_N"/>
    <property type="match status" value="1"/>
</dbReference>
<proteinExistence type="predicted"/>
<dbReference type="Proteomes" id="UP000652198">
    <property type="component" value="Unassembled WGS sequence"/>
</dbReference>
<dbReference type="SUPFAM" id="SSF53901">
    <property type="entry name" value="Thiolase-like"/>
    <property type="match status" value="1"/>
</dbReference>
<protein>
    <recommendedName>
        <fullName evidence="1">Thiolase N-terminal domain-containing protein</fullName>
    </recommendedName>
</protein>
<dbReference type="Gene3D" id="3.40.47.10">
    <property type="match status" value="1"/>
</dbReference>
<keyword evidence="3" id="KW-1185">Reference proteome</keyword>
<evidence type="ECO:0000313" key="3">
    <source>
        <dbReference type="Proteomes" id="UP000652198"/>
    </source>
</evidence>
<gene>
    <name evidence="2" type="ORF">GNZ12_35355</name>
</gene>
<evidence type="ECO:0000259" key="1">
    <source>
        <dbReference type="Pfam" id="PF00108"/>
    </source>
</evidence>
<accession>A0ABX2C0J1</accession>
<evidence type="ECO:0000313" key="2">
    <source>
        <dbReference type="EMBL" id="NPT46504.1"/>
    </source>
</evidence>
<dbReference type="InterPro" id="IPR016039">
    <property type="entry name" value="Thiolase-like"/>
</dbReference>